<reference evidence="2" key="1">
    <citation type="submission" date="2022-07" db="EMBL/GenBank/DDBJ databases">
        <authorList>
            <person name="Otstavnykh N."/>
            <person name="Isaeva M."/>
            <person name="Bystritskaya E."/>
        </authorList>
    </citation>
    <scope>NUCLEOTIDE SEQUENCE</scope>
    <source>
        <strain evidence="2">10Alg 79</strain>
    </source>
</reference>
<dbReference type="SMART" id="SM00671">
    <property type="entry name" value="SEL1"/>
    <property type="match status" value="5"/>
</dbReference>
<proteinExistence type="predicted"/>
<gene>
    <name evidence="2" type="ORF">NOI20_01770</name>
</gene>
<evidence type="ECO:0000313" key="3">
    <source>
        <dbReference type="Proteomes" id="UP001227162"/>
    </source>
</evidence>
<comment type="caution">
    <text evidence="2">The sequence shown here is derived from an EMBL/GenBank/DDBJ whole genome shotgun (WGS) entry which is preliminary data.</text>
</comment>
<dbReference type="EMBL" id="JANFFA010000001">
    <property type="protein sequence ID" value="MDQ2092832.1"/>
    <property type="molecule type" value="Genomic_DNA"/>
</dbReference>
<reference evidence="2" key="2">
    <citation type="submission" date="2023-04" db="EMBL/GenBank/DDBJ databases">
        <title>'Rhodoalgimonas zhirmunskyi' gen. nov., isolated from a red alga.</title>
        <authorList>
            <person name="Nedashkovskaya O.I."/>
            <person name="Otstavnykh N.Y."/>
            <person name="Bystritskaya E.P."/>
            <person name="Balabanova L.A."/>
            <person name="Isaeva M.P."/>
        </authorList>
    </citation>
    <scope>NUCLEOTIDE SEQUENCE</scope>
    <source>
        <strain evidence="2">10Alg 79</strain>
    </source>
</reference>
<accession>A0AAJ1UBG6</accession>
<dbReference type="PANTHER" id="PTHR11102">
    <property type="entry name" value="SEL-1-LIKE PROTEIN"/>
    <property type="match status" value="1"/>
</dbReference>
<protein>
    <submittedName>
        <fullName evidence="2">Sel1 repeat family protein</fullName>
    </submittedName>
</protein>
<keyword evidence="1" id="KW-0732">Signal</keyword>
<dbReference type="PANTHER" id="PTHR11102:SF160">
    <property type="entry name" value="ERAD-ASSOCIATED E3 UBIQUITIN-PROTEIN LIGASE COMPONENT HRD3"/>
    <property type="match status" value="1"/>
</dbReference>
<dbReference type="InterPro" id="IPR006597">
    <property type="entry name" value="Sel1-like"/>
</dbReference>
<dbReference type="AlphaFoldDB" id="A0AAJ1UBG6"/>
<dbReference type="SUPFAM" id="SSF81901">
    <property type="entry name" value="HCP-like"/>
    <property type="match status" value="2"/>
</dbReference>
<dbReference type="Pfam" id="PF08238">
    <property type="entry name" value="Sel1"/>
    <property type="match status" value="5"/>
</dbReference>
<dbReference type="Proteomes" id="UP001227162">
    <property type="component" value="Unassembled WGS sequence"/>
</dbReference>
<feature type="chain" id="PRO_5042614079" evidence="1">
    <location>
        <begin position="21"/>
        <end position="305"/>
    </location>
</feature>
<dbReference type="InterPro" id="IPR011990">
    <property type="entry name" value="TPR-like_helical_dom_sf"/>
</dbReference>
<dbReference type="RefSeq" id="WP_317624447.1">
    <property type="nucleotide sequence ID" value="NZ_JANFFA010000001.1"/>
</dbReference>
<sequence>MKRFVIASLVALGLSGAALADMPEQEQIEAARAAYIAGDHAAALAVLLPAAEAGDANAQNIVGAAYSDGHGVPVDPVAAQAWYEKSAAQGWVKAKVNLADLLREAPEGIGQDFARAITLYDEAKAEGYAYAFYARGRMHRLGQGGAADPVAARAEFEAGLKRGNGPAGNALADMHRLGEGGPKDEAAARAIYREAATLGYAISIGNLAFMYETGLGGPVDPVAAYALYVAAAERGDGNAAVNLADFIIATPGYWQDRPTALAWCLYGLDRARADQEEAFEGMCEAVAHELSEAEKAEAARIYAEW</sequence>
<name>A0AAJ1UBG6_9RHOB</name>
<organism evidence="2 3">
    <name type="scientific">Rhodalgimonas zhirmunskyi</name>
    <dbReference type="NCBI Taxonomy" id="2964767"/>
    <lineage>
        <taxon>Bacteria</taxon>
        <taxon>Pseudomonadati</taxon>
        <taxon>Pseudomonadota</taxon>
        <taxon>Alphaproteobacteria</taxon>
        <taxon>Rhodobacterales</taxon>
        <taxon>Roseobacteraceae</taxon>
        <taxon>Rhodalgimonas</taxon>
    </lineage>
</organism>
<dbReference type="InterPro" id="IPR050767">
    <property type="entry name" value="Sel1_AlgK"/>
</dbReference>
<dbReference type="Gene3D" id="1.25.40.10">
    <property type="entry name" value="Tetratricopeptide repeat domain"/>
    <property type="match status" value="2"/>
</dbReference>
<keyword evidence="3" id="KW-1185">Reference proteome</keyword>
<feature type="signal peptide" evidence="1">
    <location>
        <begin position="1"/>
        <end position="20"/>
    </location>
</feature>
<evidence type="ECO:0000256" key="1">
    <source>
        <dbReference type="SAM" id="SignalP"/>
    </source>
</evidence>
<evidence type="ECO:0000313" key="2">
    <source>
        <dbReference type="EMBL" id="MDQ2092832.1"/>
    </source>
</evidence>